<dbReference type="Proteomes" id="UP000003759">
    <property type="component" value="Chromosome"/>
</dbReference>
<name>K0JN35_BRAPL</name>
<gene>
    <name evidence="1" type="primary">hvp38</name>
    <name evidence="1" type="ORF">WESB_2549</name>
</gene>
<dbReference type="KEGG" id="bpw:WESB_2549"/>
<proteinExistence type="predicted"/>
<dbReference type="PATRIC" id="fig|1161918.5.peg.2109"/>
<organism evidence="1 2">
    <name type="scientific">Brachyspira pilosicoli WesB</name>
    <dbReference type="NCBI Taxonomy" id="1161918"/>
    <lineage>
        <taxon>Bacteria</taxon>
        <taxon>Pseudomonadati</taxon>
        <taxon>Spirochaetota</taxon>
        <taxon>Spirochaetia</taxon>
        <taxon>Brachyspirales</taxon>
        <taxon>Brachyspiraceae</taxon>
        <taxon>Brachyspira</taxon>
    </lineage>
</organism>
<dbReference type="RefSeq" id="WP_014934062.1">
    <property type="nucleotide sequence ID" value="NC_018604.1"/>
</dbReference>
<accession>K0JN35</accession>
<evidence type="ECO:0000313" key="2">
    <source>
        <dbReference type="Proteomes" id="UP000003759"/>
    </source>
</evidence>
<sequence length="346" mass="39636">MAIPNFQSMQSKLFPLINKDLVRFMGQTNFVSKHIPEIPVAVSQGAVGADLDNTAYNLRNMYGGTALGHIFNEYPKYQGRFFRLESEEYYIGIDINRVEEMNEIYNTNQKQAGTEIYNYIGQKLVNRLLLLRERNLAKVVTNADFYSTSNTVDLTAKSITAWAEEDIDNFFQSFAELTKYMNYAVGGTLFNDQMELQDTMQKFYIVVPINVYTKLMGIFRQFKNYITVMGTTPDGKYKAFRPDMFNAVTSGMTVVASSFKVAEDKEVDPIYQIANLEDLWTENEIYLFTTSSNIMDMSSVKEVVYLSSDIKEMDILGNNLWRTRTKRQTLASNPLAFAKIKLKLTA</sequence>
<dbReference type="EMBL" id="HE793032">
    <property type="protein sequence ID" value="CCG58011.1"/>
    <property type="molecule type" value="Genomic_DNA"/>
</dbReference>
<dbReference type="AlphaFoldDB" id="K0JN35"/>
<dbReference type="HOGENOM" id="CLU_800945_0_0_12"/>
<reference evidence="1 2" key="1">
    <citation type="journal article" date="2012" name="BMC Genomics">
        <title>Comparative genomics of Brachyspira pilosicoli strains: genome rearrangements, reductions and correlation of genetic compliment with phenotypic diversity.</title>
        <authorList>
            <person name="Mappley L.J."/>
            <person name="Black M.L."/>
            <person name="Abuoun M."/>
            <person name="Darby A.C."/>
            <person name="Woodward M.J."/>
            <person name="Parkhill J."/>
            <person name="Turner A.K."/>
            <person name="Bellgard M.I."/>
            <person name="La T."/>
            <person name="Phillips N.D."/>
            <person name="La Ragione R.M."/>
            <person name="Hampson D.J."/>
        </authorList>
    </citation>
    <scope>NUCLEOTIDE SEQUENCE [LARGE SCALE GENOMIC DNA]</scope>
    <source>
        <strain evidence="1">WesB</strain>
    </source>
</reference>
<protein>
    <submittedName>
        <fullName evidence="1">Hvp 38 VSH-1 associated protein 3</fullName>
    </submittedName>
</protein>
<evidence type="ECO:0000313" key="1">
    <source>
        <dbReference type="EMBL" id="CCG58011.1"/>
    </source>
</evidence>